<accession>A0ACC3CCC9</accession>
<dbReference type="EMBL" id="CM020620">
    <property type="protein sequence ID" value="KAK1867949.1"/>
    <property type="molecule type" value="Genomic_DNA"/>
</dbReference>
<gene>
    <name evidence="1" type="ORF">I4F81_010446</name>
</gene>
<evidence type="ECO:0000313" key="1">
    <source>
        <dbReference type="EMBL" id="KAK1867949.1"/>
    </source>
</evidence>
<proteinExistence type="predicted"/>
<evidence type="ECO:0000313" key="2">
    <source>
        <dbReference type="Proteomes" id="UP000798662"/>
    </source>
</evidence>
<organism evidence="1 2">
    <name type="scientific">Pyropia yezoensis</name>
    <name type="common">Susabi-nori</name>
    <name type="synonym">Porphyra yezoensis</name>
    <dbReference type="NCBI Taxonomy" id="2788"/>
    <lineage>
        <taxon>Eukaryota</taxon>
        <taxon>Rhodophyta</taxon>
        <taxon>Bangiophyceae</taxon>
        <taxon>Bangiales</taxon>
        <taxon>Bangiaceae</taxon>
        <taxon>Pyropia</taxon>
    </lineage>
</organism>
<keyword evidence="2" id="KW-1185">Reference proteome</keyword>
<dbReference type="Proteomes" id="UP000798662">
    <property type="component" value="Chromosome 3"/>
</dbReference>
<reference evidence="1" key="1">
    <citation type="submission" date="2019-11" db="EMBL/GenBank/DDBJ databases">
        <title>Nori genome reveals adaptations in red seaweeds to the harsh intertidal environment.</title>
        <authorList>
            <person name="Wang D."/>
            <person name="Mao Y."/>
        </authorList>
    </citation>
    <scope>NUCLEOTIDE SEQUENCE</scope>
    <source>
        <tissue evidence="1">Gametophyte</tissue>
    </source>
</reference>
<comment type="caution">
    <text evidence="1">The sequence shown here is derived from an EMBL/GenBank/DDBJ whole genome shotgun (WGS) entry which is preliminary data.</text>
</comment>
<protein>
    <submittedName>
        <fullName evidence="1">Uncharacterized protein</fullName>
    </submittedName>
</protein>
<sequence length="236" mass="24315">MYISPAAVQSRGLSLFPRSLLLDGVSNRVSRIPPPRSFSVPHPFSASLHAARAPPPPLSLSSVLHTVARPPRSAPAPPLSPPLPTMLTPEHAWPLQSVLVATGLAMSPLVASVGWAMRSGRFSNALPRTSQMAADVPPFVARARAAHANNLETLGLYAGGMAAGVAAGVPPGVLGRLATSYVVGRAAYNVLYVGGEAWCRTGGYARSAVYATLCLGPCLRLWAAAAGEAAALGKSV</sequence>
<name>A0ACC3CCC9_PYRYE</name>